<keyword evidence="4" id="KW-1185">Reference proteome</keyword>
<evidence type="ECO:0000313" key="3">
    <source>
        <dbReference type="EMBL" id="SUZ30417.1"/>
    </source>
</evidence>
<protein>
    <recommendedName>
        <fullName evidence="2">RNA 2',3'-cyclic phosphodiesterase</fullName>
        <shortName evidence="2">RNA 2',3'-CPDase</shortName>
        <ecNumber evidence="2">3.1.4.58</ecNumber>
    </recommendedName>
</protein>
<comment type="function">
    <text evidence="2">Hydrolyzes RNA 2',3'-cyclic phosphodiester to an RNA 2'-phosphomonoester.</text>
</comment>
<dbReference type="GO" id="GO:0008664">
    <property type="term" value="F:RNA 2',3'-cyclic 3'-phosphodiesterase activity"/>
    <property type="evidence" value="ECO:0007669"/>
    <property type="project" value="UniProtKB-EC"/>
</dbReference>
<proteinExistence type="inferred from homology"/>
<dbReference type="GO" id="GO:0004113">
    <property type="term" value="F:2',3'-cyclic-nucleotide 3'-phosphodiesterase activity"/>
    <property type="evidence" value="ECO:0007669"/>
    <property type="project" value="InterPro"/>
</dbReference>
<dbReference type="NCBIfam" id="TIGR02258">
    <property type="entry name" value="2_5_ligase"/>
    <property type="match status" value="1"/>
</dbReference>
<dbReference type="AlphaFoldDB" id="A0A3B0MH02"/>
<evidence type="ECO:0000313" key="4">
    <source>
        <dbReference type="Proteomes" id="UP000272908"/>
    </source>
</evidence>
<dbReference type="SUPFAM" id="SSF55144">
    <property type="entry name" value="LigT-like"/>
    <property type="match status" value="1"/>
</dbReference>
<dbReference type="PANTHER" id="PTHR35561">
    <property type="entry name" value="RNA 2',3'-CYCLIC PHOSPHODIESTERASE"/>
    <property type="match status" value="1"/>
</dbReference>
<gene>
    <name evidence="3" type="primary">thpR</name>
    <name evidence="3" type="ORF">ROE7235_00138</name>
</gene>
<feature type="active site" description="Proton acceptor" evidence="2">
    <location>
        <position position="120"/>
    </location>
</feature>
<name>A0A3B0MH02_9RHOB</name>
<feature type="short sequence motif" description="HXTX 1" evidence="2">
    <location>
        <begin position="37"/>
        <end position="40"/>
    </location>
</feature>
<reference evidence="4" key="1">
    <citation type="submission" date="2018-08" db="EMBL/GenBank/DDBJ databases">
        <authorList>
            <person name="Rodrigo-Torres L."/>
            <person name="Arahal R. D."/>
            <person name="Lucena T."/>
        </authorList>
    </citation>
    <scope>NUCLEOTIDE SEQUENCE [LARGE SCALE GENOMIC DNA]</scope>
    <source>
        <strain evidence="4">CECT 7235</strain>
    </source>
</reference>
<dbReference type="InterPro" id="IPR009097">
    <property type="entry name" value="Cyclic_Pdiesterase"/>
</dbReference>
<dbReference type="Proteomes" id="UP000272908">
    <property type="component" value="Unassembled WGS sequence"/>
</dbReference>
<comment type="catalytic activity">
    <reaction evidence="2">
        <text>a 3'-end 2',3'-cyclophospho-ribonucleotide-RNA + H2O = a 3'-end 2'-phospho-ribonucleotide-RNA + H(+)</text>
        <dbReference type="Rhea" id="RHEA:11828"/>
        <dbReference type="Rhea" id="RHEA-COMP:10464"/>
        <dbReference type="Rhea" id="RHEA-COMP:17353"/>
        <dbReference type="ChEBI" id="CHEBI:15377"/>
        <dbReference type="ChEBI" id="CHEBI:15378"/>
        <dbReference type="ChEBI" id="CHEBI:83064"/>
        <dbReference type="ChEBI" id="CHEBI:173113"/>
        <dbReference type="EC" id="3.1.4.58"/>
    </reaction>
</comment>
<sequence length="181" mass="20273">MMRCFLGFEIPPHIGAQLLLQSHRLPVARTQPPENYHLTLVFLGEQPMDVLQDIDLALERFDAPSVSLVLKGLGLFGGTKPHNLHASVAPNPALQHLQSRLETLARSFGVNIPRRKFTPHATLAYLRPSDFDHAELERAIARGMGFETEPFMPDAISLFRVHQGKHGNRYDAVAHYPLSNL</sequence>
<dbReference type="InterPro" id="IPR004175">
    <property type="entry name" value="RNA_CPDase"/>
</dbReference>
<evidence type="ECO:0000256" key="1">
    <source>
        <dbReference type="ARBA" id="ARBA00022801"/>
    </source>
</evidence>
<dbReference type="Gene3D" id="3.90.1140.10">
    <property type="entry name" value="Cyclic phosphodiesterase"/>
    <property type="match status" value="1"/>
</dbReference>
<evidence type="ECO:0000256" key="2">
    <source>
        <dbReference type="HAMAP-Rule" id="MF_01940"/>
    </source>
</evidence>
<feature type="short sequence motif" description="HXTX 2" evidence="2">
    <location>
        <begin position="120"/>
        <end position="123"/>
    </location>
</feature>
<dbReference type="PANTHER" id="PTHR35561:SF1">
    <property type="entry name" value="RNA 2',3'-CYCLIC PHOSPHODIESTERASE"/>
    <property type="match status" value="1"/>
</dbReference>
<feature type="active site" description="Proton donor" evidence="2">
    <location>
        <position position="37"/>
    </location>
</feature>
<organism evidence="3 4">
    <name type="scientific">Roseinatronobacter ekhonensis</name>
    <dbReference type="NCBI Taxonomy" id="254356"/>
    <lineage>
        <taxon>Bacteria</taxon>
        <taxon>Pseudomonadati</taxon>
        <taxon>Pseudomonadota</taxon>
        <taxon>Alphaproteobacteria</taxon>
        <taxon>Rhodobacterales</taxon>
        <taxon>Paracoccaceae</taxon>
        <taxon>Roseinatronobacter</taxon>
    </lineage>
</organism>
<comment type="similarity">
    <text evidence="2">Belongs to the 2H phosphoesterase superfamily. ThpR family.</text>
</comment>
<keyword evidence="1 2" id="KW-0378">Hydrolase</keyword>
<accession>A0A3B0MH02</accession>
<dbReference type="EC" id="3.1.4.58" evidence="2"/>
<dbReference type="Pfam" id="PF13563">
    <property type="entry name" value="2_5_RNA_ligase2"/>
    <property type="match status" value="1"/>
</dbReference>
<dbReference type="EMBL" id="UIHC01000001">
    <property type="protein sequence ID" value="SUZ30417.1"/>
    <property type="molecule type" value="Genomic_DNA"/>
</dbReference>
<dbReference type="HAMAP" id="MF_01940">
    <property type="entry name" value="RNA_CPDase"/>
    <property type="match status" value="1"/>
</dbReference>